<accession>A0A495ITM5</accession>
<evidence type="ECO:0000256" key="1">
    <source>
        <dbReference type="SAM" id="Phobius"/>
    </source>
</evidence>
<sequence>MKQLMPFIIVIVFFILIAIFILALYNYRLKKRIIDAGPLDETGLKFLQQLSGFGTEAMKWAIIMMTTGLGLIVMQFIPYSAEDSPLPYGVEMLFVAAGFFLYYLFIRNHRDKQSL</sequence>
<protein>
    <submittedName>
        <fullName evidence="2">Uncharacterized protein</fullName>
    </submittedName>
</protein>
<dbReference type="AlphaFoldDB" id="A0A495ITM5"/>
<keyword evidence="3" id="KW-1185">Reference proteome</keyword>
<gene>
    <name evidence="2" type="ORF">BDD43_0212</name>
</gene>
<organism evidence="2 3">
    <name type="scientific">Mucilaginibacter gracilis</name>
    <dbReference type="NCBI Taxonomy" id="423350"/>
    <lineage>
        <taxon>Bacteria</taxon>
        <taxon>Pseudomonadati</taxon>
        <taxon>Bacteroidota</taxon>
        <taxon>Sphingobacteriia</taxon>
        <taxon>Sphingobacteriales</taxon>
        <taxon>Sphingobacteriaceae</taxon>
        <taxon>Mucilaginibacter</taxon>
    </lineage>
</organism>
<keyword evidence="1" id="KW-0472">Membrane</keyword>
<feature type="transmembrane region" description="Helical" evidence="1">
    <location>
        <begin position="6"/>
        <end position="25"/>
    </location>
</feature>
<dbReference type="EMBL" id="RBKU01000001">
    <property type="protein sequence ID" value="RKR80117.1"/>
    <property type="molecule type" value="Genomic_DNA"/>
</dbReference>
<evidence type="ECO:0000313" key="3">
    <source>
        <dbReference type="Proteomes" id="UP000268007"/>
    </source>
</evidence>
<reference evidence="2 3" key="1">
    <citation type="submission" date="2018-10" db="EMBL/GenBank/DDBJ databases">
        <title>Genomic Encyclopedia of Archaeal and Bacterial Type Strains, Phase II (KMG-II): from individual species to whole genera.</title>
        <authorList>
            <person name="Goeker M."/>
        </authorList>
    </citation>
    <scope>NUCLEOTIDE SEQUENCE [LARGE SCALE GENOMIC DNA]</scope>
    <source>
        <strain evidence="2 3">DSM 18602</strain>
    </source>
</reference>
<name>A0A495ITM5_9SPHI</name>
<dbReference type="OrthoDB" id="673668at2"/>
<evidence type="ECO:0000313" key="2">
    <source>
        <dbReference type="EMBL" id="RKR80117.1"/>
    </source>
</evidence>
<feature type="transmembrane region" description="Helical" evidence="1">
    <location>
        <begin position="60"/>
        <end position="80"/>
    </location>
</feature>
<dbReference type="Proteomes" id="UP000268007">
    <property type="component" value="Unassembled WGS sequence"/>
</dbReference>
<keyword evidence="1" id="KW-0812">Transmembrane</keyword>
<dbReference type="RefSeq" id="WP_121195789.1">
    <property type="nucleotide sequence ID" value="NZ_RBKU01000001.1"/>
</dbReference>
<proteinExistence type="predicted"/>
<feature type="transmembrane region" description="Helical" evidence="1">
    <location>
        <begin position="86"/>
        <end position="105"/>
    </location>
</feature>
<keyword evidence="1" id="KW-1133">Transmembrane helix</keyword>
<comment type="caution">
    <text evidence="2">The sequence shown here is derived from an EMBL/GenBank/DDBJ whole genome shotgun (WGS) entry which is preliminary data.</text>
</comment>